<organism evidence="1 2">
    <name type="scientific">Solanum tuberosum</name>
    <name type="common">Potato</name>
    <dbReference type="NCBI Taxonomy" id="4113"/>
    <lineage>
        <taxon>Eukaryota</taxon>
        <taxon>Viridiplantae</taxon>
        <taxon>Streptophyta</taxon>
        <taxon>Embryophyta</taxon>
        <taxon>Tracheophyta</taxon>
        <taxon>Spermatophyta</taxon>
        <taxon>Magnoliopsida</taxon>
        <taxon>eudicotyledons</taxon>
        <taxon>Gunneridae</taxon>
        <taxon>Pentapetalae</taxon>
        <taxon>asterids</taxon>
        <taxon>lamiids</taxon>
        <taxon>Solanales</taxon>
        <taxon>Solanaceae</taxon>
        <taxon>Solanoideae</taxon>
        <taxon>Solaneae</taxon>
        <taxon>Solanum</taxon>
    </lineage>
</organism>
<proteinExistence type="predicted"/>
<dbReference type="EnsemblPlants" id="PGSC0003DMT400096704">
    <property type="protein sequence ID" value="PGSC0003DMT400096704"/>
    <property type="gene ID" value="PGSC0003DMG400046275"/>
</dbReference>
<accession>M1DZ23</accession>
<dbReference type="InParanoid" id="M1DZ23"/>
<dbReference type="Gramene" id="PGSC0003DMT400096704">
    <property type="protein sequence ID" value="PGSC0003DMT400096704"/>
    <property type="gene ID" value="PGSC0003DMG400046275"/>
</dbReference>
<evidence type="ECO:0000313" key="2">
    <source>
        <dbReference type="Proteomes" id="UP000011115"/>
    </source>
</evidence>
<evidence type="ECO:0000313" key="1">
    <source>
        <dbReference type="EnsemblPlants" id="PGSC0003DMT400096704"/>
    </source>
</evidence>
<dbReference type="AlphaFoldDB" id="M1DZ23"/>
<dbReference type="HOGENOM" id="CLU_1258006_0_0_1"/>
<sequence>MWLAKTIQLPPIQRCVSSSPIHSATRRVPSDFAKCNRSNNLCGATNDGLRRDRRPCRRCSTNFLQTAKFYRIQVDSALNQTATRIVLADLVDDPRAGLVACFHTLFHSLLLLQPVQVTHHYSTASSHSGPLGGIVLLRGIIRQSADCSFHRLFYPLPSGLRILEQRPESVLSANRQRCLAMLRLQLLRSFQPFCSFLRLSVHASTKTSNT</sequence>
<dbReference type="Proteomes" id="UP000011115">
    <property type="component" value="Unassembled WGS sequence"/>
</dbReference>
<reference evidence="2" key="1">
    <citation type="journal article" date="2011" name="Nature">
        <title>Genome sequence and analysis of the tuber crop potato.</title>
        <authorList>
            <consortium name="The Potato Genome Sequencing Consortium"/>
        </authorList>
    </citation>
    <scope>NUCLEOTIDE SEQUENCE [LARGE SCALE GENOMIC DNA]</scope>
    <source>
        <strain evidence="2">cv. DM1-3 516 R44</strain>
    </source>
</reference>
<dbReference type="PaxDb" id="4113-PGSC0003DMT400096704"/>
<reference evidence="1" key="2">
    <citation type="submission" date="2015-06" db="UniProtKB">
        <authorList>
            <consortium name="EnsemblPlants"/>
        </authorList>
    </citation>
    <scope>IDENTIFICATION</scope>
    <source>
        <strain evidence="1">DM1-3 516 R44</strain>
    </source>
</reference>
<name>M1DZ23_SOLTU</name>
<protein>
    <submittedName>
        <fullName evidence="1">Uncharacterized protein</fullName>
    </submittedName>
</protein>
<keyword evidence="2" id="KW-1185">Reference proteome</keyword>